<dbReference type="EMBL" id="CP005986">
    <property type="protein sequence ID" value="AIA54186.1"/>
    <property type="molecule type" value="Genomic_DNA"/>
</dbReference>
<gene>
    <name evidence="7" type="ORF">Acaty_c0296</name>
</gene>
<dbReference type="NCBIfam" id="TIGR00250">
    <property type="entry name" value="RNAse_H_YqgF"/>
    <property type="match status" value="1"/>
</dbReference>
<dbReference type="EC" id="3.1.-.-" evidence="5"/>
<dbReference type="PANTHER" id="PTHR33317:SF4">
    <property type="entry name" value="POLYNUCLEOTIDYL TRANSFERASE, RIBONUCLEASE H-LIKE SUPERFAMILY PROTEIN"/>
    <property type="match status" value="1"/>
</dbReference>
<comment type="similarity">
    <text evidence="5">Belongs to the YqgF HJR family.</text>
</comment>
<dbReference type="Gene3D" id="3.30.420.140">
    <property type="entry name" value="YqgF/RNase H-like domain"/>
    <property type="match status" value="1"/>
</dbReference>
<comment type="subcellular location">
    <subcellularLocation>
        <location evidence="5">Cytoplasm</location>
    </subcellularLocation>
</comment>
<dbReference type="GeneID" id="92930314"/>
<dbReference type="InterPro" id="IPR005227">
    <property type="entry name" value="YqgF"/>
</dbReference>
<dbReference type="InterPro" id="IPR037027">
    <property type="entry name" value="YqgF/RNaseH-like_dom_sf"/>
</dbReference>
<proteinExistence type="inferred from homology"/>
<dbReference type="Pfam" id="PF03652">
    <property type="entry name" value="RuvX"/>
    <property type="match status" value="1"/>
</dbReference>
<accession>A0A059ZW42</accession>
<keyword evidence="3 5" id="KW-0540">Nuclease</keyword>
<name>A0A059ZW42_ACICK</name>
<feature type="domain" description="YqgF/RNase H-like" evidence="6">
    <location>
        <begin position="11"/>
        <end position="111"/>
    </location>
</feature>
<dbReference type="SMART" id="SM00732">
    <property type="entry name" value="YqgFc"/>
    <property type="match status" value="1"/>
</dbReference>
<evidence type="ECO:0000256" key="2">
    <source>
        <dbReference type="ARBA" id="ARBA00022517"/>
    </source>
</evidence>
<sequence>MPEDPAQSATGPWLGIDYGSRRIGLAILAHLDIAPRPLGTVANGGGGPDWPALEKVLAQWAPVACVVGLTARADGTESAVARGARHFAAALSQRYGLPILWQDERLSSVTAAVRLREASPRKRRQRLALDPLAACEILRGFQSERCRG</sequence>
<keyword evidence="4 5" id="KW-0378">Hydrolase</keyword>
<dbReference type="GO" id="GO:0005829">
    <property type="term" value="C:cytosol"/>
    <property type="evidence" value="ECO:0007669"/>
    <property type="project" value="TreeGrafter"/>
</dbReference>
<dbReference type="CDD" id="cd16964">
    <property type="entry name" value="YqgF"/>
    <property type="match status" value="1"/>
</dbReference>
<reference evidence="7 8" key="1">
    <citation type="journal article" date="2009" name="J. Bacteriol.">
        <title>Draft genome sequence of the extremely acidophilic bacterium Acidithiobacillus caldus ATCC 51756 reveals metabolic versatility in the genus Acidithiobacillus.</title>
        <authorList>
            <person name="Valdes J."/>
            <person name="Quatrini R."/>
            <person name="Hallberg K."/>
            <person name="Dopson M."/>
            <person name="Valenzuela P.D."/>
            <person name="Holmes D.S."/>
        </authorList>
    </citation>
    <scope>NUCLEOTIDE SEQUENCE [LARGE SCALE GENOMIC DNA]</scope>
    <source>
        <strain evidence="8">ATCC 51756 / DSM 8584 / KU</strain>
    </source>
</reference>
<evidence type="ECO:0000256" key="3">
    <source>
        <dbReference type="ARBA" id="ARBA00022722"/>
    </source>
</evidence>
<comment type="function">
    <text evidence="5">Could be a nuclease involved in processing of the 5'-end of pre-16S rRNA.</text>
</comment>
<dbReference type="HOGENOM" id="CLU_098240_3_0_6"/>
<evidence type="ECO:0000256" key="4">
    <source>
        <dbReference type="ARBA" id="ARBA00022801"/>
    </source>
</evidence>
<dbReference type="KEGG" id="acz:Acaty_c0296"/>
<dbReference type="RefSeq" id="WP_004873234.1">
    <property type="nucleotide sequence ID" value="NZ_CP005986.1"/>
</dbReference>
<dbReference type="SUPFAM" id="SSF53098">
    <property type="entry name" value="Ribonuclease H-like"/>
    <property type="match status" value="1"/>
</dbReference>
<dbReference type="GO" id="GO:0016788">
    <property type="term" value="F:hydrolase activity, acting on ester bonds"/>
    <property type="evidence" value="ECO:0007669"/>
    <property type="project" value="UniProtKB-UniRule"/>
</dbReference>
<dbReference type="InterPro" id="IPR012337">
    <property type="entry name" value="RNaseH-like_sf"/>
</dbReference>
<evidence type="ECO:0000259" key="6">
    <source>
        <dbReference type="SMART" id="SM00732"/>
    </source>
</evidence>
<evidence type="ECO:0000313" key="7">
    <source>
        <dbReference type="EMBL" id="AIA54186.1"/>
    </source>
</evidence>
<evidence type="ECO:0000313" key="8">
    <source>
        <dbReference type="Proteomes" id="UP000005522"/>
    </source>
</evidence>
<evidence type="ECO:0000256" key="5">
    <source>
        <dbReference type="HAMAP-Rule" id="MF_00651"/>
    </source>
</evidence>
<evidence type="ECO:0000256" key="1">
    <source>
        <dbReference type="ARBA" id="ARBA00022490"/>
    </source>
</evidence>
<dbReference type="eggNOG" id="COG0816">
    <property type="taxonomic scope" value="Bacteria"/>
</dbReference>
<keyword evidence="1 5" id="KW-0963">Cytoplasm</keyword>
<protein>
    <recommendedName>
        <fullName evidence="5">Putative pre-16S rRNA nuclease</fullName>
        <ecNumber evidence="5">3.1.-.-</ecNumber>
    </recommendedName>
</protein>
<keyword evidence="2 5" id="KW-0690">Ribosome biogenesis</keyword>
<dbReference type="PANTHER" id="PTHR33317">
    <property type="entry name" value="POLYNUCLEOTIDYL TRANSFERASE, RIBONUCLEASE H-LIKE SUPERFAMILY PROTEIN"/>
    <property type="match status" value="1"/>
</dbReference>
<dbReference type="InterPro" id="IPR006641">
    <property type="entry name" value="YqgF/RNaseH-like_dom"/>
</dbReference>
<dbReference type="GO" id="GO:0004518">
    <property type="term" value="F:nuclease activity"/>
    <property type="evidence" value="ECO:0007669"/>
    <property type="project" value="UniProtKB-KW"/>
</dbReference>
<dbReference type="GO" id="GO:0000967">
    <property type="term" value="P:rRNA 5'-end processing"/>
    <property type="evidence" value="ECO:0007669"/>
    <property type="project" value="UniProtKB-UniRule"/>
</dbReference>
<dbReference type="HAMAP" id="MF_00651">
    <property type="entry name" value="Nuclease_YqgF"/>
    <property type="match status" value="1"/>
</dbReference>
<dbReference type="Proteomes" id="UP000005522">
    <property type="component" value="Chromosome"/>
</dbReference>
<dbReference type="AlphaFoldDB" id="A0A059ZW42"/>
<organism evidence="7 8">
    <name type="scientific">Acidithiobacillus caldus (strain ATCC 51756 / DSM 8584 / KU)</name>
    <dbReference type="NCBI Taxonomy" id="637389"/>
    <lineage>
        <taxon>Bacteria</taxon>
        <taxon>Pseudomonadati</taxon>
        <taxon>Pseudomonadota</taxon>
        <taxon>Acidithiobacillia</taxon>
        <taxon>Acidithiobacillales</taxon>
        <taxon>Acidithiobacillaceae</taxon>
        <taxon>Acidithiobacillus</taxon>
    </lineage>
</organism>